<keyword evidence="21" id="KW-1185">Reference proteome</keyword>
<reference evidence="20" key="1">
    <citation type="submission" date="2022-06" db="EMBL/GenBank/DDBJ databases">
        <authorList>
            <person name="Andreotti S."/>
            <person name="Wyler E."/>
        </authorList>
    </citation>
    <scope>NUCLEOTIDE SEQUENCE</scope>
</reference>
<keyword evidence="13" id="KW-0539">Nucleus</keyword>
<protein>
    <recommendedName>
        <fullName evidence="16">Tip-associated protein</fullName>
    </recommendedName>
    <alternativeName>
        <fullName evidence="14">Tip-associating protein</fullName>
    </alternativeName>
    <alternativeName>
        <fullName evidence="15">mRNA export factor TAP</fullName>
    </alternativeName>
</protein>
<dbReference type="PROSITE" id="PS50177">
    <property type="entry name" value="NTF2_DOMAIN"/>
    <property type="match status" value="1"/>
</dbReference>
<evidence type="ECO:0000256" key="2">
    <source>
        <dbReference type="ARBA" id="ARBA00004567"/>
    </source>
</evidence>
<dbReference type="GO" id="GO:0003723">
    <property type="term" value="F:RNA binding"/>
    <property type="evidence" value="ECO:0007669"/>
    <property type="project" value="UniProtKB-KW"/>
</dbReference>
<dbReference type="InterPro" id="IPR001611">
    <property type="entry name" value="Leu-rich_rpt"/>
</dbReference>
<evidence type="ECO:0000313" key="20">
    <source>
        <dbReference type="EMBL" id="CAH6780414.1"/>
    </source>
</evidence>
<evidence type="ECO:0000256" key="4">
    <source>
        <dbReference type="ARBA" id="ARBA00009285"/>
    </source>
</evidence>
<comment type="subcellular location">
    <subcellularLocation>
        <location evidence="1">Cytoplasm</location>
        <location evidence="1">Stress granule</location>
    </subcellularLocation>
    <subcellularLocation>
        <location evidence="2">Nucleus</location>
        <location evidence="2">Nuclear pore complex</location>
    </subcellularLocation>
    <subcellularLocation>
        <location evidence="3">Nucleus</location>
        <location evidence="3">Nucleoplasm</location>
    </subcellularLocation>
</comment>
<evidence type="ECO:0000256" key="13">
    <source>
        <dbReference type="ARBA" id="ARBA00023242"/>
    </source>
</evidence>
<dbReference type="InterPro" id="IPR030217">
    <property type="entry name" value="NXF_fam"/>
</dbReference>
<dbReference type="Gene3D" id="3.80.10.10">
    <property type="entry name" value="Ribonuclease Inhibitor"/>
    <property type="match status" value="1"/>
</dbReference>
<keyword evidence="12" id="KW-0906">Nuclear pore complex</keyword>
<dbReference type="FunFam" id="1.10.8.10:FF:000018">
    <property type="entry name" value="Nuclear RNA export factor 1"/>
    <property type="match status" value="1"/>
</dbReference>
<keyword evidence="8" id="KW-0509">mRNA transport</keyword>
<dbReference type="InterPro" id="IPR057125">
    <property type="entry name" value="NXF1/2/3/5-like_LRR"/>
</dbReference>
<evidence type="ECO:0000256" key="14">
    <source>
        <dbReference type="ARBA" id="ARBA00077623"/>
    </source>
</evidence>
<dbReference type="InterPro" id="IPR015245">
    <property type="entry name" value="Tap_RNA-bd"/>
</dbReference>
<dbReference type="GO" id="GO:0010494">
    <property type="term" value="C:cytoplasmic stress granule"/>
    <property type="evidence" value="ECO:0007669"/>
    <property type="project" value="UniProtKB-SubCell"/>
</dbReference>
<dbReference type="InterPro" id="IPR032675">
    <property type="entry name" value="LRR_dom_sf"/>
</dbReference>
<evidence type="ECO:0000256" key="11">
    <source>
        <dbReference type="ARBA" id="ARBA00023074"/>
    </source>
</evidence>
<feature type="domain" description="TAP-C" evidence="19">
    <location>
        <begin position="577"/>
        <end position="630"/>
    </location>
</feature>
<evidence type="ECO:0000256" key="6">
    <source>
        <dbReference type="ARBA" id="ARBA00022614"/>
    </source>
</evidence>
<dbReference type="InterPro" id="IPR009060">
    <property type="entry name" value="UBA-like_sf"/>
</dbReference>
<dbReference type="SMART" id="SM00804">
    <property type="entry name" value="TAP_C"/>
    <property type="match status" value="1"/>
</dbReference>
<dbReference type="GO" id="GO:0015031">
    <property type="term" value="P:protein transport"/>
    <property type="evidence" value="ECO:0007669"/>
    <property type="project" value="UniProtKB-KW"/>
</dbReference>
<dbReference type="AlphaFoldDB" id="A0AAU9YZ34"/>
<dbReference type="GO" id="GO:0005643">
    <property type="term" value="C:nuclear pore"/>
    <property type="evidence" value="ECO:0007669"/>
    <property type="project" value="UniProtKB-SubCell"/>
</dbReference>
<dbReference type="Gene3D" id="1.10.8.10">
    <property type="entry name" value="DNA helicase RuvA subunit, C-terminal domain"/>
    <property type="match status" value="1"/>
</dbReference>
<evidence type="ECO:0000256" key="10">
    <source>
        <dbReference type="ARBA" id="ARBA00023010"/>
    </source>
</evidence>
<organism evidence="20 21">
    <name type="scientific">Phodopus roborovskii</name>
    <name type="common">Roborovski's desert hamster</name>
    <name type="synonym">Cricetulus roborovskii</name>
    <dbReference type="NCBI Taxonomy" id="109678"/>
    <lineage>
        <taxon>Eukaryota</taxon>
        <taxon>Metazoa</taxon>
        <taxon>Chordata</taxon>
        <taxon>Craniata</taxon>
        <taxon>Vertebrata</taxon>
        <taxon>Euteleostomi</taxon>
        <taxon>Mammalia</taxon>
        <taxon>Eutheria</taxon>
        <taxon>Euarchontoglires</taxon>
        <taxon>Glires</taxon>
        <taxon>Rodentia</taxon>
        <taxon>Myomorpha</taxon>
        <taxon>Muroidea</taxon>
        <taxon>Cricetidae</taxon>
        <taxon>Cricetinae</taxon>
        <taxon>Phodopus</taxon>
    </lineage>
</organism>
<dbReference type="Proteomes" id="UP001152836">
    <property type="component" value="Unassembled WGS sequence"/>
</dbReference>
<comment type="similarity">
    <text evidence="4">Belongs to the NXF family.</text>
</comment>
<dbReference type="CDD" id="cd14342">
    <property type="entry name" value="UBA_TAP-C"/>
    <property type="match status" value="1"/>
</dbReference>
<keyword evidence="7" id="KW-0677">Repeat</keyword>
<dbReference type="Gene3D" id="3.30.70.330">
    <property type="match status" value="1"/>
</dbReference>
<dbReference type="SUPFAM" id="SSF46934">
    <property type="entry name" value="UBA-like"/>
    <property type="match status" value="1"/>
</dbReference>
<dbReference type="SUPFAM" id="SSF52058">
    <property type="entry name" value="L domain-like"/>
    <property type="match status" value="1"/>
</dbReference>
<evidence type="ECO:0000256" key="12">
    <source>
        <dbReference type="ARBA" id="ARBA00023132"/>
    </source>
</evidence>
<dbReference type="InterPro" id="IPR035979">
    <property type="entry name" value="RBD_domain_sf"/>
</dbReference>
<accession>A0AAU9YZ34</accession>
<dbReference type="PANTHER" id="PTHR10662">
    <property type="entry name" value="NUCLEAR RNA EXPORT FACTOR"/>
    <property type="match status" value="1"/>
</dbReference>
<evidence type="ECO:0000313" key="21">
    <source>
        <dbReference type="Proteomes" id="UP001152836"/>
    </source>
</evidence>
<dbReference type="InterPro" id="IPR018222">
    <property type="entry name" value="Nuclear_transport_factor_2_euk"/>
</dbReference>
<dbReference type="Pfam" id="PF09162">
    <property type="entry name" value="Tap-RNA_bind"/>
    <property type="match status" value="1"/>
</dbReference>
<dbReference type="Pfam" id="PF03943">
    <property type="entry name" value="TAP_C"/>
    <property type="match status" value="1"/>
</dbReference>
<sequence>MSCGLLPIFSSTSIGILDFKLGSLIHLKNINILFKFIFFEYNMDNHSVFQGRKRNSNYNRHKFDRKNHQFGHPGGPYATGPKKRRRKYNDDDQIFPSVWEDTLEESETGLGAENKIQGTWFKVTIPNGRKYDKTWLIKSIQDLCRVPLNPVDFHYDKHRVRFFVQNARTASALKDVNNKIYDETNQKISIIVSPSVVPYSVQNKFTSEQMEQLQVTVMKRYNASQKALDLQRFRFDQDFMDNDIDMMLNRRSCMVATLQIIQRNIPELLALNLRNNKLYQLDGLSDMIEKAPQVKILNLSKNKLKSILELEKVKELNLEELWLEGNPFCNHFSDQSEYISAIRDLFPKLLRLCHLPSVLLTFSSFPQDGKELILPAQMDIEVPQLCKETRTDSEVIKNLVLRFLKEYYLFYDNGDRFRLLDAYHDEACFSLAIPFNFNDPDMSNLEEYFKYNRDIKKLQDSYMRMRLLKHTKQDIVDSLSLLPKTQHDFCSFWVDLCLHTDIMLCFSVNGFFKEVEGKCQGCIRAFTRIFIATHYSNSRICILNDELIVRNASPREIQNAFISLPPADTSSKPPLSEEQQEMVKSFSMQSGMKLNWSQKCLEDNGWDYTKAAEIFTILQNENKIPKEFFK</sequence>
<evidence type="ECO:0000256" key="1">
    <source>
        <dbReference type="ARBA" id="ARBA00004210"/>
    </source>
</evidence>
<gene>
    <name evidence="20" type="primary">Nxf2</name>
    <name evidence="20" type="ORF">PHOROB_LOCUS3798</name>
</gene>
<dbReference type="SUPFAM" id="SSF54928">
    <property type="entry name" value="RNA-binding domain, RBD"/>
    <property type="match status" value="1"/>
</dbReference>
<dbReference type="Gene3D" id="3.10.450.50">
    <property type="match status" value="1"/>
</dbReference>
<feature type="domain" description="NTF2" evidence="18">
    <location>
        <begin position="399"/>
        <end position="549"/>
    </location>
</feature>
<keyword evidence="10" id="KW-0811">Translocation</keyword>
<proteinExistence type="inferred from homology"/>
<keyword evidence="9" id="KW-0694">RNA-binding</keyword>
<dbReference type="InterPro" id="IPR012677">
    <property type="entry name" value="Nucleotide-bd_a/b_plait_sf"/>
</dbReference>
<evidence type="ECO:0000256" key="5">
    <source>
        <dbReference type="ARBA" id="ARBA00022448"/>
    </source>
</evidence>
<evidence type="ECO:0000256" key="7">
    <source>
        <dbReference type="ARBA" id="ARBA00022737"/>
    </source>
</evidence>
<evidence type="ECO:0000256" key="8">
    <source>
        <dbReference type="ARBA" id="ARBA00022816"/>
    </source>
</evidence>
<dbReference type="PROSITE" id="PS51281">
    <property type="entry name" value="TAP_C"/>
    <property type="match status" value="1"/>
</dbReference>
<dbReference type="PROSITE" id="PS51450">
    <property type="entry name" value="LRR"/>
    <property type="match status" value="2"/>
</dbReference>
<dbReference type="FunFam" id="3.10.450.50:FF:000004">
    <property type="entry name" value="Nuclear RNA export factor 1"/>
    <property type="match status" value="1"/>
</dbReference>
<comment type="caution">
    <text evidence="20">The sequence shown here is derived from an EMBL/GenBank/DDBJ whole genome shotgun (WGS) entry which is preliminary data.</text>
</comment>
<evidence type="ECO:0000256" key="17">
    <source>
        <dbReference type="SAM" id="MobiDB-lite"/>
    </source>
</evidence>
<dbReference type="InterPro" id="IPR002075">
    <property type="entry name" value="NTF2_dom"/>
</dbReference>
<dbReference type="PANTHER" id="PTHR10662:SF15">
    <property type="entry name" value="NUCLEAR RNA EXPORT FACTOR 5"/>
    <property type="match status" value="1"/>
</dbReference>
<dbReference type="GO" id="GO:0005654">
    <property type="term" value="C:nucleoplasm"/>
    <property type="evidence" value="ECO:0007669"/>
    <property type="project" value="UniProtKB-SubCell"/>
</dbReference>
<dbReference type="InterPro" id="IPR032710">
    <property type="entry name" value="NTF2-like_dom_sf"/>
</dbReference>
<dbReference type="GO" id="GO:0016973">
    <property type="term" value="P:poly(A)+ mRNA export from nucleus"/>
    <property type="evidence" value="ECO:0007669"/>
    <property type="project" value="TreeGrafter"/>
</dbReference>
<keyword evidence="6" id="KW-0433">Leucine-rich repeat</keyword>
<dbReference type="Pfam" id="PF22602">
    <property type="entry name" value="NXF_NTF2"/>
    <property type="match status" value="1"/>
</dbReference>
<evidence type="ECO:0000256" key="16">
    <source>
        <dbReference type="ARBA" id="ARBA00082469"/>
    </source>
</evidence>
<dbReference type="SUPFAM" id="SSF54427">
    <property type="entry name" value="NTF2-like"/>
    <property type="match status" value="1"/>
</dbReference>
<feature type="region of interest" description="Disordered" evidence="17">
    <location>
        <begin position="63"/>
        <end position="87"/>
    </location>
</feature>
<evidence type="ECO:0000259" key="19">
    <source>
        <dbReference type="PROSITE" id="PS51281"/>
    </source>
</evidence>
<name>A0AAU9YZ34_PHORO</name>
<dbReference type="FunFam" id="3.80.10.10:FF:000384">
    <property type="entry name" value="Nuclear RNA export factor 1"/>
    <property type="match status" value="1"/>
</dbReference>
<evidence type="ECO:0000259" key="18">
    <source>
        <dbReference type="PROSITE" id="PS50177"/>
    </source>
</evidence>
<keyword evidence="5" id="KW-0813">Transport</keyword>
<keyword evidence="11" id="KW-0944">Nitration</keyword>
<dbReference type="InterPro" id="IPR005637">
    <property type="entry name" value="TAP_C_dom"/>
</dbReference>
<keyword evidence="12" id="KW-0653">Protein transport</keyword>
<dbReference type="Pfam" id="PF24048">
    <property type="entry name" value="LRR_NXF1-5"/>
    <property type="match status" value="1"/>
</dbReference>
<evidence type="ECO:0000256" key="15">
    <source>
        <dbReference type="ARBA" id="ARBA00080675"/>
    </source>
</evidence>
<evidence type="ECO:0000256" key="3">
    <source>
        <dbReference type="ARBA" id="ARBA00004642"/>
    </source>
</evidence>
<evidence type="ECO:0000256" key="9">
    <source>
        <dbReference type="ARBA" id="ARBA00022884"/>
    </source>
</evidence>
<dbReference type="EMBL" id="CALSGD010001004">
    <property type="protein sequence ID" value="CAH6780414.1"/>
    <property type="molecule type" value="Genomic_DNA"/>
</dbReference>